<dbReference type="InterPro" id="IPR007899">
    <property type="entry name" value="CHAD_dom"/>
</dbReference>
<evidence type="ECO:0000313" key="3">
    <source>
        <dbReference type="EMBL" id="MBK7954776.1"/>
    </source>
</evidence>
<dbReference type="Gene3D" id="2.40.320.10">
    <property type="entry name" value="Hypothetical Protein Pfu-838710-001"/>
    <property type="match status" value="1"/>
</dbReference>
<organism evidence="3 4">
    <name type="scientific">Candidatus Accumulibacter affinis</name>
    <dbReference type="NCBI Taxonomy" id="2954384"/>
    <lineage>
        <taxon>Bacteria</taxon>
        <taxon>Pseudomonadati</taxon>
        <taxon>Pseudomonadota</taxon>
        <taxon>Betaproteobacteria</taxon>
        <taxon>Candidatus Accumulibacter</taxon>
    </lineage>
</organism>
<dbReference type="PANTHER" id="PTHR39569:SF1">
    <property type="entry name" value="INORGANIC TRIPHOSPHATASE"/>
    <property type="match status" value="1"/>
</dbReference>
<dbReference type="SMART" id="SM00880">
    <property type="entry name" value="CHAD"/>
    <property type="match status" value="1"/>
</dbReference>
<dbReference type="PROSITE" id="PS51708">
    <property type="entry name" value="CHAD"/>
    <property type="match status" value="1"/>
</dbReference>
<evidence type="ECO:0000259" key="2">
    <source>
        <dbReference type="PROSITE" id="PS51708"/>
    </source>
</evidence>
<dbReference type="InterPro" id="IPR038186">
    <property type="entry name" value="CHAD_dom_sf"/>
</dbReference>
<gene>
    <name evidence="3" type="ORF">IPK02_12910</name>
</gene>
<dbReference type="EMBL" id="JADJOT010000009">
    <property type="protein sequence ID" value="MBK7954776.1"/>
    <property type="molecule type" value="Genomic_DNA"/>
</dbReference>
<dbReference type="GO" id="GO:0050355">
    <property type="term" value="F:inorganic triphosphate phosphatase activity"/>
    <property type="evidence" value="ECO:0007669"/>
    <property type="project" value="InterPro"/>
</dbReference>
<dbReference type="GO" id="GO:0046872">
    <property type="term" value="F:metal ion binding"/>
    <property type="evidence" value="ECO:0007669"/>
    <property type="project" value="TreeGrafter"/>
</dbReference>
<accession>A0A935W3W6</accession>
<dbReference type="Gene3D" id="1.40.20.10">
    <property type="entry name" value="CHAD domain"/>
    <property type="match status" value="1"/>
</dbReference>
<feature type="domain" description="CHAD" evidence="2">
    <location>
        <begin position="215"/>
        <end position="492"/>
    </location>
</feature>
<dbReference type="Pfam" id="PF01928">
    <property type="entry name" value="CYTH"/>
    <property type="match status" value="1"/>
</dbReference>
<comment type="caution">
    <text evidence="3">The sequence shown here is derived from an EMBL/GenBank/DDBJ whole genome shotgun (WGS) entry which is preliminary data.</text>
</comment>
<dbReference type="PANTHER" id="PTHR39569">
    <property type="entry name" value="INORGANIC TRIPHOSPHATASE"/>
    <property type="match status" value="1"/>
</dbReference>
<reference evidence="3 4" key="1">
    <citation type="submission" date="2020-10" db="EMBL/GenBank/DDBJ databases">
        <title>Connecting structure to function with the recovery of over 1000 high-quality activated sludge metagenome-assembled genomes encoding full-length rRNA genes using long-read sequencing.</title>
        <authorList>
            <person name="Singleton C.M."/>
            <person name="Petriglieri F."/>
            <person name="Kristensen J.M."/>
            <person name="Kirkegaard R.H."/>
            <person name="Michaelsen T.Y."/>
            <person name="Andersen M.H."/>
            <person name="Karst S.M."/>
            <person name="Dueholm M.S."/>
            <person name="Nielsen P.H."/>
            <person name="Albertsen M."/>
        </authorList>
    </citation>
    <scope>NUCLEOTIDE SEQUENCE [LARGE SCALE GENOMIC DNA]</scope>
    <source>
        <strain evidence="3">Fred_18-Q3-R57-64_BAT3C.720</strain>
    </source>
</reference>
<dbReference type="CDD" id="cd07756">
    <property type="entry name" value="CYTH-like_Pase_CHAD"/>
    <property type="match status" value="1"/>
</dbReference>
<dbReference type="Pfam" id="PF05235">
    <property type="entry name" value="CHAD"/>
    <property type="match status" value="1"/>
</dbReference>
<dbReference type="AlphaFoldDB" id="A0A935W3W6"/>
<dbReference type="PROSITE" id="PS51707">
    <property type="entry name" value="CYTH"/>
    <property type="match status" value="1"/>
</dbReference>
<evidence type="ECO:0000259" key="1">
    <source>
        <dbReference type="PROSITE" id="PS51707"/>
    </source>
</evidence>
<dbReference type="SMART" id="SM01118">
    <property type="entry name" value="CYTH"/>
    <property type="match status" value="1"/>
</dbReference>
<dbReference type="InterPro" id="IPR033469">
    <property type="entry name" value="CYTH-like_dom_sf"/>
</dbReference>
<feature type="domain" description="CYTH" evidence="1">
    <location>
        <begin position="2"/>
        <end position="200"/>
    </location>
</feature>
<name>A0A935W3W6_9PROT</name>
<dbReference type="InterPro" id="IPR039013">
    <property type="entry name" value="YgiF"/>
</dbReference>
<dbReference type="InterPro" id="IPR023577">
    <property type="entry name" value="CYTH_domain"/>
</dbReference>
<dbReference type="SUPFAM" id="SSF55154">
    <property type="entry name" value="CYTH-like phosphatases"/>
    <property type="match status" value="1"/>
</dbReference>
<proteinExistence type="predicted"/>
<sequence>MALETEIKLSLSAGTARRLPAHALLAGIKPLRQPLVNTYYDTPERSLQRKRLAVRYRQKGSETLLTVKSDAASPGGLAQRSEWEAPGQAGEFDFSQVDNQKLRRFLETATPTLAPVFTTDFTRTFWVLTPQEGTRIEVALDRGKIVAGEHQEAICEVELELLEGKVADLFAVALALQSELPLHPENVSKAERGYRLANQTVLTPVRAADAALQLGMTSIAVFRSTAFSCLSQLQGNERGLRETNAPEYIHQARVAMRRLRSAIRLWRPLLPEEYVSTFDPRWRTLANQLGDTRNWDVFITEILPPISKAFPDHADLQRLVSQAKSHLAACRKTAQAAMTAPSYSQLLLEFTAASIALPESRKPPITAYAPRSLNKRAKRVAALATETRNANPEARHALRVALKRLRYALEFFAPLFPARRMQRYQQSAASLLDLLGRMNDTTVAEQLALQAVPGHHSDLVRAWLAGRNDLMLAQLDSLLGEFLRHQAPWEHG</sequence>
<evidence type="ECO:0000313" key="4">
    <source>
        <dbReference type="Proteomes" id="UP000706151"/>
    </source>
</evidence>
<dbReference type="Proteomes" id="UP000706151">
    <property type="component" value="Unassembled WGS sequence"/>
</dbReference>
<protein>
    <submittedName>
        <fullName evidence="3">CHAD domain-containing protein</fullName>
    </submittedName>
</protein>